<gene>
    <name evidence="3" type="ORF">UFOPK3001_01529</name>
    <name evidence="4" type="ORF">UFOPK3954_01330</name>
</gene>
<proteinExistence type="predicted"/>
<sequence length="262" mass="28297">MYDKNEIAIAIEGARRSATTLRPFTEQDPLLTLDDAYDVMQRASLARSIATGARPVGRKIGFTNTTIWDLYGVYAPIWGWMYDDSLELCSPGEGTVVADTLCQPRSEPEIVFRLSADVPSGASTEQIADSIEWVAFGFEVVQCHFPAWKVTAIDSVIDGSLHGASRVGAQVAPWGTMIEDLERFTLRLLRNGSVIDTGYGSNVLGSPLHAIAHLAATTDVPLHAGEVITTGTVTDAAWASAGETYTVQIDGLPLEPLVLRFI</sequence>
<dbReference type="PANTHER" id="PTHR30143:SF0">
    <property type="entry name" value="2-KETO-4-PENTENOATE HYDRATASE"/>
    <property type="match status" value="1"/>
</dbReference>
<reference evidence="4" key="1">
    <citation type="submission" date="2020-05" db="EMBL/GenBank/DDBJ databases">
        <authorList>
            <person name="Chiriac C."/>
            <person name="Salcher M."/>
            <person name="Ghai R."/>
            <person name="Kavagutti S V."/>
        </authorList>
    </citation>
    <scope>NUCLEOTIDE SEQUENCE</scope>
</reference>
<keyword evidence="1" id="KW-0456">Lyase</keyword>
<dbReference type="GO" id="GO:0005737">
    <property type="term" value="C:cytoplasm"/>
    <property type="evidence" value="ECO:0007669"/>
    <property type="project" value="TreeGrafter"/>
</dbReference>
<dbReference type="EMBL" id="CAFBON010000132">
    <property type="protein sequence ID" value="CAB4993782.1"/>
    <property type="molecule type" value="Genomic_DNA"/>
</dbReference>
<dbReference type="InterPro" id="IPR050772">
    <property type="entry name" value="Hydratase-Decarb/MhpD_sf"/>
</dbReference>
<dbReference type="InterPro" id="IPR011234">
    <property type="entry name" value="Fumarylacetoacetase-like_C"/>
</dbReference>
<dbReference type="Pfam" id="PF01557">
    <property type="entry name" value="FAA_hydrolase"/>
    <property type="match status" value="1"/>
</dbReference>
<protein>
    <submittedName>
        <fullName evidence="4">Unannotated protein</fullName>
    </submittedName>
</protein>
<accession>A0A6J7NT22</accession>
<dbReference type="PANTHER" id="PTHR30143">
    <property type="entry name" value="ACID HYDRATASE"/>
    <property type="match status" value="1"/>
</dbReference>
<evidence type="ECO:0000256" key="1">
    <source>
        <dbReference type="ARBA" id="ARBA00023239"/>
    </source>
</evidence>
<evidence type="ECO:0000259" key="2">
    <source>
        <dbReference type="Pfam" id="PF01557"/>
    </source>
</evidence>
<dbReference type="GO" id="GO:0008684">
    <property type="term" value="F:2-oxopent-4-enoate hydratase activity"/>
    <property type="evidence" value="ECO:0007669"/>
    <property type="project" value="TreeGrafter"/>
</dbReference>
<dbReference type="SUPFAM" id="SSF56529">
    <property type="entry name" value="FAH"/>
    <property type="match status" value="1"/>
</dbReference>
<dbReference type="EMBL" id="CAFAAJ010000100">
    <property type="protein sequence ID" value="CAB4810725.1"/>
    <property type="molecule type" value="Genomic_DNA"/>
</dbReference>
<feature type="domain" description="Fumarylacetoacetase-like C-terminal" evidence="2">
    <location>
        <begin position="90"/>
        <end position="252"/>
    </location>
</feature>
<dbReference type="Gene3D" id="3.90.850.10">
    <property type="entry name" value="Fumarylacetoacetase-like, C-terminal domain"/>
    <property type="match status" value="1"/>
</dbReference>
<dbReference type="InterPro" id="IPR036663">
    <property type="entry name" value="Fumarylacetoacetase_C_sf"/>
</dbReference>
<evidence type="ECO:0000313" key="3">
    <source>
        <dbReference type="EMBL" id="CAB4810725.1"/>
    </source>
</evidence>
<dbReference type="AlphaFoldDB" id="A0A6J7NT22"/>
<evidence type="ECO:0000313" key="4">
    <source>
        <dbReference type="EMBL" id="CAB4993782.1"/>
    </source>
</evidence>
<name>A0A6J7NT22_9ZZZZ</name>
<organism evidence="4">
    <name type="scientific">freshwater metagenome</name>
    <dbReference type="NCBI Taxonomy" id="449393"/>
    <lineage>
        <taxon>unclassified sequences</taxon>
        <taxon>metagenomes</taxon>
        <taxon>ecological metagenomes</taxon>
    </lineage>
</organism>